<protein>
    <submittedName>
        <fullName evidence="1">Uncharacterized protein</fullName>
    </submittedName>
</protein>
<feature type="non-terminal residue" evidence="1">
    <location>
        <position position="1"/>
    </location>
</feature>
<evidence type="ECO:0000313" key="2">
    <source>
        <dbReference type="Proteomes" id="UP001066276"/>
    </source>
</evidence>
<keyword evidence="2" id="KW-1185">Reference proteome</keyword>
<dbReference type="Proteomes" id="UP001066276">
    <property type="component" value="Chromosome 7"/>
</dbReference>
<evidence type="ECO:0000313" key="1">
    <source>
        <dbReference type="EMBL" id="KAJ1122946.1"/>
    </source>
</evidence>
<dbReference type="AlphaFoldDB" id="A0AAV7P3P7"/>
<feature type="non-terminal residue" evidence="1">
    <location>
        <position position="78"/>
    </location>
</feature>
<accession>A0AAV7P3P7</accession>
<organism evidence="1 2">
    <name type="scientific">Pleurodeles waltl</name>
    <name type="common">Iberian ribbed newt</name>
    <dbReference type="NCBI Taxonomy" id="8319"/>
    <lineage>
        <taxon>Eukaryota</taxon>
        <taxon>Metazoa</taxon>
        <taxon>Chordata</taxon>
        <taxon>Craniata</taxon>
        <taxon>Vertebrata</taxon>
        <taxon>Euteleostomi</taxon>
        <taxon>Amphibia</taxon>
        <taxon>Batrachia</taxon>
        <taxon>Caudata</taxon>
        <taxon>Salamandroidea</taxon>
        <taxon>Salamandridae</taxon>
        <taxon>Pleurodelinae</taxon>
        <taxon>Pleurodeles</taxon>
    </lineage>
</organism>
<dbReference type="EMBL" id="JANPWB010000011">
    <property type="protein sequence ID" value="KAJ1122946.1"/>
    <property type="molecule type" value="Genomic_DNA"/>
</dbReference>
<reference evidence="1" key="1">
    <citation type="journal article" date="2022" name="bioRxiv">
        <title>Sequencing and chromosome-scale assembly of the giantPleurodeles waltlgenome.</title>
        <authorList>
            <person name="Brown T."/>
            <person name="Elewa A."/>
            <person name="Iarovenko S."/>
            <person name="Subramanian E."/>
            <person name="Araus A.J."/>
            <person name="Petzold A."/>
            <person name="Susuki M."/>
            <person name="Suzuki K.-i.T."/>
            <person name="Hayashi T."/>
            <person name="Toyoda A."/>
            <person name="Oliveira C."/>
            <person name="Osipova E."/>
            <person name="Leigh N.D."/>
            <person name="Simon A."/>
            <person name="Yun M.H."/>
        </authorList>
    </citation>
    <scope>NUCLEOTIDE SEQUENCE</scope>
    <source>
        <strain evidence="1">20211129_DDA</strain>
        <tissue evidence="1">Liver</tissue>
    </source>
</reference>
<sequence>PRPSSVGITSSFVLLACDRGYFEISFSFLEERAAPSGFTEVRLDPKVHILALRHFYIPLRCVLCFHPVQVLHSSHPRK</sequence>
<proteinExistence type="predicted"/>
<gene>
    <name evidence="1" type="ORF">NDU88_001419</name>
</gene>
<comment type="caution">
    <text evidence="1">The sequence shown here is derived from an EMBL/GenBank/DDBJ whole genome shotgun (WGS) entry which is preliminary data.</text>
</comment>
<name>A0AAV7P3P7_PLEWA</name>